<name>A0ABX7GUR7_9GAMM</name>
<organism evidence="6 7">
    <name type="scientific">Dyella caseinilytica</name>
    <dbReference type="NCBI Taxonomy" id="1849581"/>
    <lineage>
        <taxon>Bacteria</taxon>
        <taxon>Pseudomonadati</taxon>
        <taxon>Pseudomonadota</taxon>
        <taxon>Gammaproteobacteria</taxon>
        <taxon>Lysobacterales</taxon>
        <taxon>Rhodanobacteraceae</taxon>
        <taxon>Dyella</taxon>
    </lineage>
</organism>
<dbReference type="Proteomes" id="UP000663181">
    <property type="component" value="Chromosome"/>
</dbReference>
<gene>
    <name evidence="6" type="ORF">ISN74_01150</name>
</gene>
<keyword evidence="4" id="KW-0443">Lipid metabolism</keyword>
<dbReference type="SMART" id="SM00155">
    <property type="entry name" value="PLDc"/>
    <property type="match status" value="2"/>
</dbReference>
<dbReference type="Pfam" id="PF13091">
    <property type="entry name" value="PLDc_2"/>
    <property type="match status" value="1"/>
</dbReference>
<protein>
    <submittedName>
        <fullName evidence="6">Phosphatidylserine/phosphatidylglycerophosphate/ cardiolipin synthase family protein</fullName>
    </submittedName>
</protein>
<keyword evidence="3" id="KW-0378">Hydrolase</keyword>
<keyword evidence="7" id="KW-1185">Reference proteome</keyword>
<dbReference type="SUPFAM" id="SSF56024">
    <property type="entry name" value="Phospholipase D/nuclease"/>
    <property type="match status" value="2"/>
</dbReference>
<feature type="domain" description="PLD phosphodiesterase" evidence="5">
    <location>
        <begin position="553"/>
        <end position="580"/>
    </location>
</feature>
<dbReference type="PANTHER" id="PTHR18896:SF76">
    <property type="entry name" value="PHOSPHOLIPASE"/>
    <property type="match status" value="1"/>
</dbReference>
<comment type="catalytic activity">
    <reaction evidence="1">
        <text>a 1,2-diacyl-sn-glycero-3-phosphocholine + H2O = a 1,2-diacyl-sn-glycero-3-phosphate + choline + H(+)</text>
        <dbReference type="Rhea" id="RHEA:14445"/>
        <dbReference type="ChEBI" id="CHEBI:15354"/>
        <dbReference type="ChEBI" id="CHEBI:15377"/>
        <dbReference type="ChEBI" id="CHEBI:15378"/>
        <dbReference type="ChEBI" id="CHEBI:57643"/>
        <dbReference type="ChEBI" id="CHEBI:58608"/>
        <dbReference type="EC" id="3.1.4.4"/>
    </reaction>
</comment>
<evidence type="ECO:0000256" key="3">
    <source>
        <dbReference type="ARBA" id="ARBA00022801"/>
    </source>
</evidence>
<evidence type="ECO:0000313" key="7">
    <source>
        <dbReference type="Proteomes" id="UP000663181"/>
    </source>
</evidence>
<evidence type="ECO:0000256" key="2">
    <source>
        <dbReference type="ARBA" id="ARBA00022737"/>
    </source>
</evidence>
<evidence type="ECO:0000259" key="5">
    <source>
        <dbReference type="PROSITE" id="PS50035"/>
    </source>
</evidence>
<dbReference type="PANTHER" id="PTHR18896">
    <property type="entry name" value="PHOSPHOLIPASE D"/>
    <property type="match status" value="1"/>
</dbReference>
<dbReference type="RefSeq" id="WP_188796575.1">
    <property type="nucleotide sequence ID" value="NZ_BMIZ01000001.1"/>
</dbReference>
<dbReference type="EMBL" id="CP064030">
    <property type="protein sequence ID" value="QRN54044.1"/>
    <property type="molecule type" value="Genomic_DNA"/>
</dbReference>
<dbReference type="Gene3D" id="3.30.870.10">
    <property type="entry name" value="Endonuclease Chain A"/>
    <property type="match status" value="2"/>
</dbReference>
<reference evidence="6 7" key="1">
    <citation type="submission" date="2020-10" db="EMBL/GenBank/DDBJ databases">
        <title>Phylogeny of dyella-like bacteria.</title>
        <authorList>
            <person name="Fu J."/>
        </authorList>
    </citation>
    <scope>NUCLEOTIDE SEQUENCE [LARGE SCALE GENOMIC DNA]</scope>
    <source>
        <strain evidence="6 7">DHOB09</strain>
    </source>
</reference>
<dbReference type="InterPro" id="IPR025202">
    <property type="entry name" value="PLD-like_dom"/>
</dbReference>
<proteinExistence type="predicted"/>
<dbReference type="InterPro" id="IPR015679">
    <property type="entry name" value="PLipase_D_fam"/>
</dbReference>
<evidence type="ECO:0000256" key="4">
    <source>
        <dbReference type="ARBA" id="ARBA00023098"/>
    </source>
</evidence>
<accession>A0ABX7GUR7</accession>
<sequence>MADKPITVPIALSCSREATITLPWFVQRTEYQPAHAAFKPLVNGEEAFGAVYDAIAGAQRSIDIICWGFQPSMYFKRGEARGMPIGELLVQKGAEGRTVRLLCWQDDLHLAELGENMAPGNNAATTWKRWVPDWLAGLPPVSDVLQKDYQADWQVEFDREWYRRAVLNNVTWHDPDLSSRTLDGDILRGAQLARGDAFANVQFATRDFSLENREEIYYRMKLNNAAAQRGAGAVPVSPTAMAVFPTHHQKMVLVDMEDPEHAVGFVMGHNMLDTYWDTDKHSCVRMHPAMGRNGPHPRQDISSRVCGPILEDLNTNFCTAWDRVTRQNLTAARKDTVKRLTLPSNDDVPVMAQILRTQSQEGKRDIETMYLQAVNNATNFIYIENQYFRWPLLADKITSMVKNYKCRGRTDPLYLFVVTNDNEEGIGPGTVNTYRMLDALGQANTIPNVAKGERSSALQQQRDKLQQELLWQQGVSTSSPMGVALDLSGPQQGNQAQTSRQAYVQSLQQQIDTLNQQIKDNDNQTVSSRSIDGLKVHVCSLVSPDTPAGTPWDYVYVHAKLMIVDDVFMTLGSANLNTRSMEVDSELNICHEHIAVTQPLREKLWGIHTNGMGVGELGKGMRLNAKDVFKQWEKIISENGRRQAELYKEQPYASLVEFNYGDTKRSKTD</sequence>
<dbReference type="InterPro" id="IPR001736">
    <property type="entry name" value="PLipase_D/transphosphatidylase"/>
</dbReference>
<dbReference type="PROSITE" id="PS50035">
    <property type="entry name" value="PLD"/>
    <property type="match status" value="1"/>
</dbReference>
<evidence type="ECO:0000313" key="6">
    <source>
        <dbReference type="EMBL" id="QRN54044.1"/>
    </source>
</evidence>
<evidence type="ECO:0000256" key="1">
    <source>
        <dbReference type="ARBA" id="ARBA00000798"/>
    </source>
</evidence>
<keyword evidence="2" id="KW-0677">Repeat</keyword>